<dbReference type="Proteomes" id="UP000000226">
    <property type="component" value="Chromosome 4"/>
</dbReference>
<dbReference type="Gramene" id="ESW22898">
    <property type="protein sequence ID" value="ESW22898"/>
    <property type="gene ID" value="PHAVU_004G004200g"/>
</dbReference>
<accession>V7C0J5</accession>
<keyword evidence="4 6" id="KW-0964">Secreted</keyword>
<name>V7C0J5_PHAVU</name>
<evidence type="ECO:0000313" key="7">
    <source>
        <dbReference type="EMBL" id="ESW22898.1"/>
    </source>
</evidence>
<evidence type="ECO:0000313" key="8">
    <source>
        <dbReference type="Proteomes" id="UP000000226"/>
    </source>
</evidence>
<evidence type="ECO:0000256" key="2">
    <source>
        <dbReference type="ARBA" id="ARBA00005581"/>
    </source>
</evidence>
<reference evidence="8" key="1">
    <citation type="journal article" date="2014" name="Nat. Genet.">
        <title>A reference genome for common bean and genome-wide analysis of dual domestications.</title>
        <authorList>
            <person name="Schmutz J."/>
            <person name="McClean P.E."/>
            <person name="Mamidi S."/>
            <person name="Wu G.A."/>
            <person name="Cannon S.B."/>
            <person name="Grimwood J."/>
            <person name="Jenkins J."/>
            <person name="Shu S."/>
            <person name="Song Q."/>
            <person name="Chavarro C."/>
            <person name="Torres-Torres M."/>
            <person name="Geffroy V."/>
            <person name="Moghaddam S.M."/>
            <person name="Gao D."/>
            <person name="Abernathy B."/>
            <person name="Barry K."/>
            <person name="Blair M."/>
            <person name="Brick M.A."/>
            <person name="Chovatia M."/>
            <person name="Gepts P."/>
            <person name="Goodstein D.M."/>
            <person name="Gonzales M."/>
            <person name="Hellsten U."/>
            <person name="Hyten D.L."/>
            <person name="Jia G."/>
            <person name="Kelly J.D."/>
            <person name="Kudrna D."/>
            <person name="Lee R."/>
            <person name="Richard M.M."/>
            <person name="Miklas P.N."/>
            <person name="Osorno J.M."/>
            <person name="Rodrigues J."/>
            <person name="Thareau V."/>
            <person name="Urrea C.A."/>
            <person name="Wang M."/>
            <person name="Yu Y."/>
            <person name="Zhang M."/>
            <person name="Wing R.A."/>
            <person name="Cregan P.B."/>
            <person name="Rokhsar D.S."/>
            <person name="Jackson S.A."/>
        </authorList>
    </citation>
    <scope>NUCLEOTIDE SEQUENCE [LARGE SCALE GENOMIC DNA]</scope>
    <source>
        <strain evidence="8">cv. G19833</strain>
    </source>
</reference>
<organism evidence="7 8">
    <name type="scientific">Phaseolus vulgaris</name>
    <name type="common">Kidney bean</name>
    <name type="synonym">French bean</name>
    <dbReference type="NCBI Taxonomy" id="3885"/>
    <lineage>
        <taxon>Eukaryota</taxon>
        <taxon>Viridiplantae</taxon>
        <taxon>Streptophyta</taxon>
        <taxon>Embryophyta</taxon>
        <taxon>Tracheophyta</taxon>
        <taxon>Spermatophyta</taxon>
        <taxon>Magnoliopsida</taxon>
        <taxon>eudicotyledons</taxon>
        <taxon>Gunneridae</taxon>
        <taxon>Pentapetalae</taxon>
        <taxon>rosids</taxon>
        <taxon>fabids</taxon>
        <taxon>Fabales</taxon>
        <taxon>Fabaceae</taxon>
        <taxon>Papilionoideae</taxon>
        <taxon>50 kb inversion clade</taxon>
        <taxon>NPAAA clade</taxon>
        <taxon>indigoferoid/millettioid clade</taxon>
        <taxon>Phaseoleae</taxon>
        <taxon>Phaseolus</taxon>
    </lineage>
</organism>
<sequence>MVSLSKMMLLLSLFLTTLLPSQLKGSEGGGEEGLLPSKVHVAITNFLVHDNLTVHCKDKHNDLGAHTLKAEETYTFVFRPNFFFNVTLYFCRFVWVGASHYFDIYVQDRDKCVECH</sequence>
<evidence type="ECO:0000256" key="4">
    <source>
        <dbReference type="ARBA" id="ARBA00022525"/>
    </source>
</evidence>
<dbReference type="GO" id="GO:0005576">
    <property type="term" value="C:extracellular region"/>
    <property type="evidence" value="ECO:0007669"/>
    <property type="project" value="UniProtKB-SubCell"/>
</dbReference>
<evidence type="ECO:0000256" key="6">
    <source>
        <dbReference type="RuleBase" id="RU367044"/>
    </source>
</evidence>
<proteinExistence type="inferred from homology"/>
<protein>
    <recommendedName>
        <fullName evidence="6">S-protein homolog</fullName>
    </recommendedName>
</protein>
<dbReference type="EMBL" id="CM002291">
    <property type="protein sequence ID" value="ESW22898.1"/>
    <property type="molecule type" value="Genomic_DNA"/>
</dbReference>
<evidence type="ECO:0000256" key="5">
    <source>
        <dbReference type="ARBA" id="ARBA00022729"/>
    </source>
</evidence>
<dbReference type="InterPro" id="IPR010264">
    <property type="entry name" value="Self-incomp_S1"/>
</dbReference>
<dbReference type="PANTHER" id="PTHR31232:SF43">
    <property type="entry name" value="S-PROTEIN HOMOLOG 29-RELATED"/>
    <property type="match status" value="1"/>
</dbReference>
<gene>
    <name evidence="7" type="ORF">PHAVU_004G004200g</name>
</gene>
<dbReference type="AlphaFoldDB" id="V7C0J5"/>
<dbReference type="OMA" id="AHCTNKE"/>
<dbReference type="GO" id="GO:0060320">
    <property type="term" value="P:rejection of self pollen"/>
    <property type="evidence" value="ECO:0007669"/>
    <property type="project" value="UniProtKB-KW"/>
</dbReference>
<comment type="similarity">
    <text evidence="2 6">Belongs to the plant self-incompatibility (S1) protein family.</text>
</comment>
<dbReference type="PANTHER" id="PTHR31232">
    <property type="match status" value="1"/>
</dbReference>
<keyword evidence="8" id="KW-1185">Reference proteome</keyword>
<keyword evidence="3 6" id="KW-0713">Self-incompatibility</keyword>
<comment type="subcellular location">
    <subcellularLocation>
        <location evidence="1 6">Secreted</location>
    </subcellularLocation>
</comment>
<dbReference type="Pfam" id="PF05938">
    <property type="entry name" value="Self-incomp_S1"/>
    <property type="match status" value="1"/>
</dbReference>
<evidence type="ECO:0000256" key="3">
    <source>
        <dbReference type="ARBA" id="ARBA00022471"/>
    </source>
</evidence>
<feature type="chain" id="PRO_5025095470" description="S-protein homolog" evidence="6">
    <location>
        <begin position="26"/>
        <end position="116"/>
    </location>
</feature>
<feature type="signal peptide" evidence="6">
    <location>
        <begin position="1"/>
        <end position="25"/>
    </location>
</feature>
<evidence type="ECO:0000256" key="1">
    <source>
        <dbReference type="ARBA" id="ARBA00004613"/>
    </source>
</evidence>
<keyword evidence="5 6" id="KW-0732">Signal</keyword>
<dbReference type="OrthoDB" id="1420996at2759"/>